<gene>
    <name evidence="1" type="ORF">HH216_19685</name>
</gene>
<dbReference type="AlphaFoldDB" id="A0A7L5DWN5"/>
<accession>A0A7L5DWN5</accession>
<dbReference type="Pfam" id="PF13668">
    <property type="entry name" value="Ferritin_2"/>
    <property type="match status" value="1"/>
</dbReference>
<dbReference type="SUPFAM" id="SSF47240">
    <property type="entry name" value="Ferritin-like"/>
    <property type="match status" value="1"/>
</dbReference>
<proteinExistence type="predicted"/>
<dbReference type="RefSeq" id="WP_169552356.1">
    <property type="nucleotide sequence ID" value="NZ_CP051677.1"/>
</dbReference>
<protein>
    <submittedName>
        <fullName evidence="1">Ferritin-like domain-containing protein</fullName>
    </submittedName>
</protein>
<organism evidence="1 2">
    <name type="scientific">Spirosoma rhododendri</name>
    <dbReference type="NCBI Taxonomy" id="2728024"/>
    <lineage>
        <taxon>Bacteria</taxon>
        <taxon>Pseudomonadati</taxon>
        <taxon>Bacteroidota</taxon>
        <taxon>Cytophagia</taxon>
        <taxon>Cytophagales</taxon>
        <taxon>Cytophagaceae</taxon>
        <taxon>Spirosoma</taxon>
    </lineage>
</organism>
<dbReference type="EMBL" id="CP051677">
    <property type="protein sequence ID" value="QJD80397.1"/>
    <property type="molecule type" value="Genomic_DNA"/>
</dbReference>
<sequence>MNIQGIIADLASTDPELYDRLEHVSRRSMFSMIGRKAAQLAAPVVAMSAVSRAYGQALPQPIVDVLNFALTLEYLEAEYYNVGMDSAGLLTGTARTVYGQIQKHENAHVKLLKDALGSAAVAKPAFDFTAKGMFPSPFSNYGVYLTLSQAFEDTGVRAYKGQAPVLMPSDPILTTALRIHSVEAKHAARVRMLRGVKPWVTGNTSPGVPSAIYAGDESTVHLEISSIVPGVPLENSTQAWDEPLSKEDVLKIVAPFIVAT</sequence>
<dbReference type="Proteomes" id="UP000501128">
    <property type="component" value="Chromosome"/>
</dbReference>
<evidence type="ECO:0000313" key="2">
    <source>
        <dbReference type="Proteomes" id="UP000501128"/>
    </source>
</evidence>
<reference evidence="1 2" key="1">
    <citation type="submission" date="2020-04" db="EMBL/GenBank/DDBJ databases">
        <title>Genome sequencing of novel species.</title>
        <authorList>
            <person name="Heo J."/>
            <person name="Kim S.-J."/>
            <person name="Kim J.-S."/>
            <person name="Hong S.-B."/>
            <person name="Kwon S.-W."/>
        </authorList>
    </citation>
    <scope>NUCLEOTIDE SEQUENCE [LARGE SCALE GENOMIC DNA]</scope>
    <source>
        <strain evidence="1 2">CJU-R4</strain>
    </source>
</reference>
<evidence type="ECO:0000313" key="1">
    <source>
        <dbReference type="EMBL" id="QJD80397.1"/>
    </source>
</evidence>
<dbReference type="InterPro" id="IPR009078">
    <property type="entry name" value="Ferritin-like_SF"/>
</dbReference>
<keyword evidence="2" id="KW-1185">Reference proteome</keyword>
<name>A0A7L5DWN5_9BACT</name>
<dbReference type="KEGG" id="srho:HH216_19685"/>